<name>A0A6I3KJS3_9HYPH</name>
<sequence length="241" mass="26211">MSGIARWIPGPWKDRSEFVKAIAATDCGVIAAGGMMVEAAHQRHAMFEILEPDGNLTKEMFIGSGRSLDGATLEAIEGHKSIAALLLPDTGEALVKTLGVFTRAVRAAGGFAVKVHFSGLSHGWDRWEGELSAEQPAGLFRLLVVQVPDPEAGVVSSFGMKQFALADASIEDDGEGFDAAWVLFEFNIYLRAQRPSLQDGHTFSRPIEGAPWYRLKHVSDGRYAEGHPYVNPQGLWELTFA</sequence>
<keyword evidence="2" id="KW-1185">Reference proteome</keyword>
<organism evidence="1 2">
    <name type="scientific">Hyphomicrobium album</name>
    <dbReference type="NCBI Taxonomy" id="2665159"/>
    <lineage>
        <taxon>Bacteria</taxon>
        <taxon>Pseudomonadati</taxon>
        <taxon>Pseudomonadota</taxon>
        <taxon>Alphaproteobacteria</taxon>
        <taxon>Hyphomicrobiales</taxon>
        <taxon>Hyphomicrobiaceae</taxon>
        <taxon>Hyphomicrobium</taxon>
    </lineage>
</organism>
<dbReference type="EMBL" id="WMBQ01000002">
    <property type="protein sequence ID" value="MTD95344.1"/>
    <property type="molecule type" value="Genomic_DNA"/>
</dbReference>
<evidence type="ECO:0000313" key="1">
    <source>
        <dbReference type="EMBL" id="MTD95344.1"/>
    </source>
</evidence>
<gene>
    <name evidence="1" type="ORF">GIW81_13475</name>
</gene>
<accession>A0A6I3KJS3</accession>
<proteinExistence type="predicted"/>
<comment type="caution">
    <text evidence="1">The sequence shown here is derived from an EMBL/GenBank/DDBJ whole genome shotgun (WGS) entry which is preliminary data.</text>
</comment>
<evidence type="ECO:0000313" key="2">
    <source>
        <dbReference type="Proteomes" id="UP000440694"/>
    </source>
</evidence>
<dbReference type="RefSeq" id="WP_154739899.1">
    <property type="nucleotide sequence ID" value="NZ_WMBQ01000002.1"/>
</dbReference>
<dbReference type="AlphaFoldDB" id="A0A6I3KJS3"/>
<reference evidence="1 2" key="1">
    <citation type="submission" date="2019-11" db="EMBL/GenBank/DDBJ databases">
        <title>Identification of a novel strain.</title>
        <authorList>
            <person name="Xu Q."/>
            <person name="Wang G."/>
        </authorList>
    </citation>
    <scope>NUCLEOTIDE SEQUENCE [LARGE SCALE GENOMIC DNA]</scope>
    <source>
        <strain evidence="2">xq</strain>
    </source>
</reference>
<protein>
    <recommendedName>
        <fullName evidence="3">DUF4261 domain-containing protein</fullName>
    </recommendedName>
</protein>
<evidence type="ECO:0008006" key="3">
    <source>
        <dbReference type="Google" id="ProtNLM"/>
    </source>
</evidence>
<dbReference type="Proteomes" id="UP000440694">
    <property type="component" value="Unassembled WGS sequence"/>
</dbReference>